<feature type="region of interest" description="Disordered" evidence="4">
    <location>
        <begin position="80"/>
        <end position="100"/>
    </location>
</feature>
<dbReference type="Proteomes" id="UP000037510">
    <property type="component" value="Unassembled WGS sequence"/>
</dbReference>
<keyword evidence="7" id="KW-1185">Reference proteome</keyword>
<dbReference type="InterPro" id="IPR011009">
    <property type="entry name" value="Kinase-like_dom_sf"/>
</dbReference>
<dbReference type="Pfam" id="PF07714">
    <property type="entry name" value="PK_Tyr_Ser-Thr"/>
    <property type="match status" value="1"/>
</dbReference>
<dbReference type="EMBL" id="JTDY01007809">
    <property type="protein sequence ID" value="KOB64926.1"/>
    <property type="molecule type" value="Genomic_DNA"/>
</dbReference>
<evidence type="ECO:0000259" key="5">
    <source>
        <dbReference type="PROSITE" id="PS50011"/>
    </source>
</evidence>
<dbReference type="SUPFAM" id="SSF56112">
    <property type="entry name" value="Protein kinase-like (PK-like)"/>
    <property type="match status" value="1"/>
</dbReference>
<dbReference type="Gene3D" id="3.30.200.20">
    <property type="entry name" value="Phosphorylase Kinase, domain 1"/>
    <property type="match status" value="1"/>
</dbReference>
<sequence>MKLEALERNSQVLRVKVKELEQNCNAIRESYDDLSVLNYKNENEKQELILTMAEMERILLQEDDLIDNVCDVNHIRTGKDGSVSYNENASDALPSNSPPDVDGAMKSLIVREQLELLRNGTETYWLIGDSELRAGYMVQVQARNRYGLQQSRQAEDGRREPRAERRAAPARLRAGDGVHCPTDAEISNLPHIRREQIRLTKFLGSGAFGEVFEGIAGQINGATLRKGATALEKIDFLKEAVLMSNFKHEHILRLLGVCLDADSDYIIMELMEGGDLLSYLRAKRASLVSLTCSAISGLREPHWAKRASLVSLTCSAISGLREPHCLTDEFDSVRFIEHILRLLGVCLDADSDYIIMELMEKIRGSKTIC</sequence>
<feature type="domain" description="Protein kinase" evidence="5">
    <location>
        <begin position="197"/>
        <end position="369"/>
    </location>
</feature>
<keyword evidence="6" id="KW-0418">Kinase</keyword>
<dbReference type="GO" id="GO:0005524">
    <property type="term" value="F:ATP binding"/>
    <property type="evidence" value="ECO:0007669"/>
    <property type="project" value="UniProtKB-KW"/>
</dbReference>
<organism evidence="6 7">
    <name type="scientific">Operophtera brumata</name>
    <name type="common">Winter moth</name>
    <name type="synonym">Phalaena brumata</name>
    <dbReference type="NCBI Taxonomy" id="104452"/>
    <lineage>
        <taxon>Eukaryota</taxon>
        <taxon>Metazoa</taxon>
        <taxon>Ecdysozoa</taxon>
        <taxon>Arthropoda</taxon>
        <taxon>Hexapoda</taxon>
        <taxon>Insecta</taxon>
        <taxon>Pterygota</taxon>
        <taxon>Neoptera</taxon>
        <taxon>Endopterygota</taxon>
        <taxon>Lepidoptera</taxon>
        <taxon>Glossata</taxon>
        <taxon>Ditrysia</taxon>
        <taxon>Geometroidea</taxon>
        <taxon>Geometridae</taxon>
        <taxon>Larentiinae</taxon>
        <taxon>Operophtera</taxon>
    </lineage>
</organism>
<dbReference type="InterPro" id="IPR000719">
    <property type="entry name" value="Prot_kinase_dom"/>
</dbReference>
<evidence type="ECO:0000256" key="4">
    <source>
        <dbReference type="SAM" id="MobiDB-lite"/>
    </source>
</evidence>
<dbReference type="GO" id="GO:0002009">
    <property type="term" value="P:morphogenesis of an epithelium"/>
    <property type="evidence" value="ECO:0007669"/>
    <property type="project" value="UniProtKB-ARBA"/>
</dbReference>
<proteinExistence type="predicted"/>
<dbReference type="InterPro" id="IPR001245">
    <property type="entry name" value="Ser-Thr/Tyr_kinase_cat_dom"/>
</dbReference>
<evidence type="ECO:0000256" key="1">
    <source>
        <dbReference type="ARBA" id="ARBA00022741"/>
    </source>
</evidence>
<evidence type="ECO:0000256" key="3">
    <source>
        <dbReference type="SAM" id="Coils"/>
    </source>
</evidence>
<feature type="compositionally biased region" description="Basic and acidic residues" evidence="4">
    <location>
        <begin position="153"/>
        <end position="167"/>
    </location>
</feature>
<name>A0A0L7KPC7_OPEBR</name>
<dbReference type="STRING" id="104452.A0A0L7KPC7"/>
<feature type="coiled-coil region" evidence="3">
    <location>
        <begin position="3"/>
        <end position="37"/>
    </location>
</feature>
<feature type="region of interest" description="Disordered" evidence="4">
    <location>
        <begin position="149"/>
        <end position="173"/>
    </location>
</feature>
<evidence type="ECO:0000313" key="6">
    <source>
        <dbReference type="EMBL" id="KOB64926.1"/>
    </source>
</evidence>
<dbReference type="InterPro" id="IPR050198">
    <property type="entry name" value="Non-receptor_tyrosine_kinases"/>
</dbReference>
<keyword evidence="6" id="KW-0675">Receptor</keyword>
<feature type="compositionally biased region" description="Polar residues" evidence="4">
    <location>
        <begin position="83"/>
        <end position="95"/>
    </location>
</feature>
<reference evidence="6 7" key="1">
    <citation type="journal article" date="2015" name="Genome Biol. Evol.">
        <title>The genome of winter moth (Operophtera brumata) provides a genomic perspective on sexual dimorphism and phenology.</title>
        <authorList>
            <person name="Derks M.F."/>
            <person name="Smit S."/>
            <person name="Salis L."/>
            <person name="Schijlen E."/>
            <person name="Bossers A."/>
            <person name="Mateman C."/>
            <person name="Pijl A.S."/>
            <person name="de Ridder D."/>
            <person name="Groenen M.A."/>
            <person name="Visser M.E."/>
            <person name="Megens H.J."/>
        </authorList>
    </citation>
    <scope>NUCLEOTIDE SEQUENCE [LARGE SCALE GENOMIC DNA]</scope>
    <source>
        <strain evidence="6">WM2013NL</strain>
        <tissue evidence="6">Head and thorax</tissue>
    </source>
</reference>
<gene>
    <name evidence="6" type="ORF">OBRU01_23429</name>
</gene>
<protein>
    <submittedName>
        <fullName evidence="6">Tyrosine-protein kinase receptor</fullName>
    </submittedName>
</protein>
<keyword evidence="1" id="KW-0547">Nucleotide-binding</keyword>
<keyword evidence="2" id="KW-0067">ATP-binding</keyword>
<comment type="caution">
    <text evidence="6">The sequence shown here is derived from an EMBL/GenBank/DDBJ whole genome shotgun (WGS) entry which is preliminary data.</text>
</comment>
<accession>A0A0L7KPC7</accession>
<dbReference type="PROSITE" id="PS50011">
    <property type="entry name" value="PROTEIN_KINASE_DOM"/>
    <property type="match status" value="1"/>
</dbReference>
<keyword evidence="6" id="KW-0808">Transferase</keyword>
<dbReference type="PANTHER" id="PTHR24418">
    <property type="entry name" value="TYROSINE-PROTEIN KINASE"/>
    <property type="match status" value="1"/>
</dbReference>
<keyword evidence="3" id="KW-0175">Coiled coil</keyword>
<evidence type="ECO:0000256" key="2">
    <source>
        <dbReference type="ARBA" id="ARBA00022840"/>
    </source>
</evidence>
<dbReference type="AlphaFoldDB" id="A0A0L7KPC7"/>
<dbReference type="GO" id="GO:0004672">
    <property type="term" value="F:protein kinase activity"/>
    <property type="evidence" value="ECO:0007669"/>
    <property type="project" value="InterPro"/>
</dbReference>
<evidence type="ECO:0000313" key="7">
    <source>
        <dbReference type="Proteomes" id="UP000037510"/>
    </source>
</evidence>